<evidence type="ECO:0000256" key="1">
    <source>
        <dbReference type="SAM" id="SignalP"/>
    </source>
</evidence>
<dbReference type="Proteomes" id="UP001209540">
    <property type="component" value="Unassembled WGS sequence"/>
</dbReference>
<keyword evidence="3" id="KW-1185">Reference proteome</keyword>
<name>A0AAD5PF43_9FUNG</name>
<organism evidence="2 3">
    <name type="scientific">Phascolomyces articulosus</name>
    <dbReference type="NCBI Taxonomy" id="60185"/>
    <lineage>
        <taxon>Eukaryota</taxon>
        <taxon>Fungi</taxon>
        <taxon>Fungi incertae sedis</taxon>
        <taxon>Mucoromycota</taxon>
        <taxon>Mucoromycotina</taxon>
        <taxon>Mucoromycetes</taxon>
        <taxon>Mucorales</taxon>
        <taxon>Lichtheimiaceae</taxon>
        <taxon>Phascolomyces</taxon>
    </lineage>
</organism>
<feature type="chain" id="PRO_5041944534" evidence="1">
    <location>
        <begin position="18"/>
        <end position="150"/>
    </location>
</feature>
<dbReference type="AlphaFoldDB" id="A0AAD5PF43"/>
<comment type="caution">
    <text evidence="2">The sequence shown here is derived from an EMBL/GenBank/DDBJ whole genome shotgun (WGS) entry which is preliminary data.</text>
</comment>
<protein>
    <submittedName>
        <fullName evidence="2">Uncharacterized protein</fullName>
    </submittedName>
</protein>
<reference evidence="2" key="2">
    <citation type="submission" date="2023-02" db="EMBL/GenBank/DDBJ databases">
        <authorList>
            <consortium name="DOE Joint Genome Institute"/>
            <person name="Mondo S.J."/>
            <person name="Chang Y."/>
            <person name="Wang Y."/>
            <person name="Ahrendt S."/>
            <person name="Andreopoulos W."/>
            <person name="Barry K."/>
            <person name="Beard J."/>
            <person name="Benny G.L."/>
            <person name="Blankenship S."/>
            <person name="Bonito G."/>
            <person name="Cuomo C."/>
            <person name="Desiro A."/>
            <person name="Gervers K.A."/>
            <person name="Hundley H."/>
            <person name="Kuo A."/>
            <person name="LaButti K."/>
            <person name="Lang B.F."/>
            <person name="Lipzen A."/>
            <person name="O'Donnell K."/>
            <person name="Pangilinan J."/>
            <person name="Reynolds N."/>
            <person name="Sandor L."/>
            <person name="Smith M.W."/>
            <person name="Tsang A."/>
            <person name="Grigoriev I.V."/>
            <person name="Stajich J.E."/>
            <person name="Spatafora J.W."/>
        </authorList>
    </citation>
    <scope>NUCLEOTIDE SEQUENCE</scope>
    <source>
        <strain evidence="2">RSA 2281</strain>
    </source>
</reference>
<evidence type="ECO:0000313" key="2">
    <source>
        <dbReference type="EMBL" id="KAI9266813.1"/>
    </source>
</evidence>
<evidence type="ECO:0000313" key="3">
    <source>
        <dbReference type="Proteomes" id="UP001209540"/>
    </source>
</evidence>
<accession>A0AAD5PF43</accession>
<proteinExistence type="predicted"/>
<keyword evidence="1" id="KW-0732">Signal</keyword>
<dbReference type="EMBL" id="JAIXMP010000010">
    <property type="protein sequence ID" value="KAI9266813.1"/>
    <property type="molecule type" value="Genomic_DNA"/>
</dbReference>
<sequence length="150" mass="17016">MSLKWLSCVTFSTFYCAILNLSIVPPTKLSSRTKKYSDDLDWVSWTTDIKRVRIQKHMVVTPITTTVGVVAVSVENPLPGSGSNNDSKVKNRGGESFVLYKVQNVIACFHWFLKKIPYDNVSLLLGENIKEIEGKHQFIRTYNDTISLFP</sequence>
<gene>
    <name evidence="2" type="ORF">BDA99DRAFT_536220</name>
</gene>
<reference evidence="2" key="1">
    <citation type="journal article" date="2022" name="IScience">
        <title>Evolution of zygomycete secretomes and the origins of terrestrial fungal ecologies.</title>
        <authorList>
            <person name="Chang Y."/>
            <person name="Wang Y."/>
            <person name="Mondo S."/>
            <person name="Ahrendt S."/>
            <person name="Andreopoulos W."/>
            <person name="Barry K."/>
            <person name="Beard J."/>
            <person name="Benny G.L."/>
            <person name="Blankenship S."/>
            <person name="Bonito G."/>
            <person name="Cuomo C."/>
            <person name="Desiro A."/>
            <person name="Gervers K.A."/>
            <person name="Hundley H."/>
            <person name="Kuo A."/>
            <person name="LaButti K."/>
            <person name="Lang B.F."/>
            <person name="Lipzen A."/>
            <person name="O'Donnell K."/>
            <person name="Pangilinan J."/>
            <person name="Reynolds N."/>
            <person name="Sandor L."/>
            <person name="Smith M.E."/>
            <person name="Tsang A."/>
            <person name="Grigoriev I.V."/>
            <person name="Stajich J.E."/>
            <person name="Spatafora J.W."/>
        </authorList>
    </citation>
    <scope>NUCLEOTIDE SEQUENCE</scope>
    <source>
        <strain evidence="2">RSA 2281</strain>
    </source>
</reference>
<feature type="signal peptide" evidence="1">
    <location>
        <begin position="1"/>
        <end position="17"/>
    </location>
</feature>